<feature type="region of interest" description="Disordered" evidence="16">
    <location>
        <begin position="22"/>
        <end position="62"/>
    </location>
</feature>
<accession>A0A4U0XLE9</accession>
<feature type="transmembrane region" description="Helical" evidence="15">
    <location>
        <begin position="424"/>
        <end position="444"/>
    </location>
</feature>
<comment type="similarity">
    <text evidence="2 15">Belongs to the cation transport ATPase (P-type) (TC 3.A.3) family. Type IB subfamily.</text>
</comment>
<protein>
    <recommendedName>
        <fullName evidence="17">HMA domain-containing protein</fullName>
    </recommendedName>
</protein>
<feature type="compositionally biased region" description="Basic and acidic residues" evidence="16">
    <location>
        <begin position="29"/>
        <end position="61"/>
    </location>
</feature>
<dbReference type="InterPro" id="IPR001757">
    <property type="entry name" value="P_typ_ATPase"/>
</dbReference>
<evidence type="ECO:0000256" key="16">
    <source>
        <dbReference type="SAM" id="MobiDB-lite"/>
    </source>
</evidence>
<dbReference type="OrthoDB" id="432719at2759"/>
<dbReference type="SUPFAM" id="SSF56784">
    <property type="entry name" value="HAD-like"/>
    <property type="match status" value="1"/>
</dbReference>
<keyword evidence="3" id="KW-0813">Transport</keyword>
<name>A0A4U0XLE9_9PEZI</name>
<dbReference type="InterPro" id="IPR023214">
    <property type="entry name" value="HAD_sf"/>
</dbReference>
<dbReference type="Pfam" id="PF00702">
    <property type="entry name" value="Hydrolase"/>
    <property type="match status" value="1"/>
</dbReference>
<dbReference type="SFLD" id="SFLDF00027">
    <property type="entry name" value="p-type_atpase"/>
    <property type="match status" value="1"/>
</dbReference>
<organism evidence="18 19">
    <name type="scientific">Cryomyces minteri</name>
    <dbReference type="NCBI Taxonomy" id="331657"/>
    <lineage>
        <taxon>Eukaryota</taxon>
        <taxon>Fungi</taxon>
        <taxon>Dikarya</taxon>
        <taxon>Ascomycota</taxon>
        <taxon>Pezizomycotina</taxon>
        <taxon>Dothideomycetes</taxon>
        <taxon>Dothideomycetes incertae sedis</taxon>
        <taxon>Cryomyces</taxon>
    </lineage>
</organism>
<dbReference type="GO" id="GO:0016887">
    <property type="term" value="F:ATP hydrolysis activity"/>
    <property type="evidence" value="ECO:0007669"/>
    <property type="project" value="InterPro"/>
</dbReference>
<keyword evidence="9" id="KW-0460">Magnesium</keyword>
<keyword evidence="6" id="KW-0677">Repeat</keyword>
<dbReference type="InterPro" id="IPR023299">
    <property type="entry name" value="ATPase_P-typ_cyto_dom_N"/>
</dbReference>
<dbReference type="Gene3D" id="3.40.1110.10">
    <property type="entry name" value="Calcium-transporting ATPase, cytoplasmic domain N"/>
    <property type="match status" value="1"/>
</dbReference>
<keyword evidence="8 15" id="KW-0067">ATP-binding</keyword>
<dbReference type="InterPro" id="IPR044492">
    <property type="entry name" value="P_typ_ATPase_HD_dom"/>
</dbReference>
<keyword evidence="11 15" id="KW-1133">Transmembrane helix</keyword>
<dbReference type="SFLD" id="SFLDG00002">
    <property type="entry name" value="C1.7:_P-type_atpase_like"/>
    <property type="match status" value="1"/>
</dbReference>
<dbReference type="InterPro" id="IPR018303">
    <property type="entry name" value="ATPase_P-typ_P_site"/>
</dbReference>
<gene>
    <name evidence="18" type="ORF">B0A49_03867</name>
</gene>
<dbReference type="InterPro" id="IPR008250">
    <property type="entry name" value="ATPase_P-typ_transduc_dom_A_sf"/>
</dbReference>
<feature type="transmembrane region" description="Helical" evidence="15">
    <location>
        <begin position="375"/>
        <end position="400"/>
    </location>
</feature>
<evidence type="ECO:0000256" key="2">
    <source>
        <dbReference type="ARBA" id="ARBA00006024"/>
    </source>
</evidence>
<dbReference type="InterPro" id="IPR059000">
    <property type="entry name" value="ATPase_P-type_domA"/>
</dbReference>
<feature type="transmembrane region" description="Helical" evidence="15">
    <location>
        <begin position="465"/>
        <end position="488"/>
    </location>
</feature>
<dbReference type="PRINTS" id="PR00119">
    <property type="entry name" value="CATATPASE"/>
</dbReference>
<evidence type="ECO:0000256" key="15">
    <source>
        <dbReference type="RuleBase" id="RU362081"/>
    </source>
</evidence>
<evidence type="ECO:0000256" key="11">
    <source>
        <dbReference type="ARBA" id="ARBA00022989"/>
    </source>
</evidence>
<dbReference type="GO" id="GO:0016020">
    <property type="term" value="C:membrane"/>
    <property type="evidence" value="ECO:0007669"/>
    <property type="project" value="UniProtKB-SubCell"/>
</dbReference>
<keyword evidence="4 15" id="KW-0812">Transmembrane</keyword>
<keyword evidence="13" id="KW-0406">Ion transport</keyword>
<dbReference type="InterPro" id="IPR006122">
    <property type="entry name" value="HMA_Cu_ion-bd"/>
</dbReference>
<dbReference type="PANTHER" id="PTHR43520:SF32">
    <property type="entry name" value="COPPER RESISTANCE P-TYPE ATPASE (EUROFUNG)"/>
    <property type="match status" value="1"/>
</dbReference>
<evidence type="ECO:0000256" key="8">
    <source>
        <dbReference type="ARBA" id="ARBA00022840"/>
    </source>
</evidence>
<dbReference type="InterPro" id="IPR023298">
    <property type="entry name" value="ATPase_P-typ_TM_dom_sf"/>
</dbReference>
<dbReference type="Pfam" id="PF00122">
    <property type="entry name" value="E1-E2_ATPase"/>
    <property type="match status" value="1"/>
</dbReference>
<evidence type="ECO:0000256" key="14">
    <source>
        <dbReference type="ARBA" id="ARBA00023136"/>
    </source>
</evidence>
<reference evidence="18 19" key="1">
    <citation type="submission" date="2017-03" db="EMBL/GenBank/DDBJ databases">
        <title>Genomes of endolithic fungi from Antarctica.</title>
        <authorList>
            <person name="Coleine C."/>
            <person name="Masonjones S."/>
            <person name="Stajich J.E."/>
        </authorList>
    </citation>
    <scope>NUCLEOTIDE SEQUENCE [LARGE SCALE GENOMIC DNA]</scope>
    <source>
        <strain evidence="18 19">CCFEE 5187</strain>
    </source>
</reference>
<evidence type="ECO:0000259" key="17">
    <source>
        <dbReference type="PROSITE" id="PS50846"/>
    </source>
</evidence>
<dbReference type="AlphaFoldDB" id="A0A4U0XLE9"/>
<evidence type="ECO:0000313" key="18">
    <source>
        <dbReference type="EMBL" id="TKA75605.1"/>
    </source>
</evidence>
<evidence type="ECO:0000256" key="4">
    <source>
        <dbReference type="ARBA" id="ARBA00022692"/>
    </source>
</evidence>
<dbReference type="NCBIfam" id="TIGR01494">
    <property type="entry name" value="ATPase_P-type"/>
    <property type="match status" value="2"/>
</dbReference>
<dbReference type="FunFam" id="3.30.70.100:FF:000001">
    <property type="entry name" value="ATPase copper transporting beta"/>
    <property type="match status" value="1"/>
</dbReference>
<keyword evidence="14 15" id="KW-0472">Membrane</keyword>
<dbReference type="SFLD" id="SFLDS00003">
    <property type="entry name" value="Haloacid_Dehalogenase"/>
    <property type="match status" value="1"/>
</dbReference>
<evidence type="ECO:0000256" key="3">
    <source>
        <dbReference type="ARBA" id="ARBA00022448"/>
    </source>
</evidence>
<comment type="caution">
    <text evidence="18">The sequence shown here is derived from an EMBL/GenBank/DDBJ whole genome shotgun (WGS) entry which is preliminary data.</text>
</comment>
<dbReference type="NCBIfam" id="TIGR00003">
    <property type="entry name" value="copper ion binding protein"/>
    <property type="match status" value="2"/>
</dbReference>
<dbReference type="InterPro" id="IPR036412">
    <property type="entry name" value="HAD-like_sf"/>
</dbReference>
<dbReference type="Gene3D" id="3.30.70.100">
    <property type="match status" value="2"/>
</dbReference>
<dbReference type="Proteomes" id="UP000308768">
    <property type="component" value="Unassembled WGS sequence"/>
</dbReference>
<keyword evidence="7 15" id="KW-0547">Nucleotide-binding</keyword>
<dbReference type="SUPFAM" id="SSF55008">
    <property type="entry name" value="HMA, heavy metal-associated domain"/>
    <property type="match status" value="2"/>
</dbReference>
<dbReference type="FunFam" id="2.70.150.10:FF:000068">
    <property type="entry name" value="Copper resistance-associated P-type ATPase"/>
    <property type="match status" value="1"/>
</dbReference>
<feature type="domain" description="HMA" evidence="17">
    <location>
        <begin position="111"/>
        <end position="176"/>
    </location>
</feature>
<feature type="transmembrane region" description="Helical" evidence="15">
    <location>
        <begin position="1080"/>
        <end position="1101"/>
    </location>
</feature>
<dbReference type="GO" id="GO:0043682">
    <property type="term" value="F:P-type divalent copper transporter activity"/>
    <property type="evidence" value="ECO:0007669"/>
    <property type="project" value="TreeGrafter"/>
</dbReference>
<evidence type="ECO:0000313" key="19">
    <source>
        <dbReference type="Proteomes" id="UP000308768"/>
    </source>
</evidence>
<dbReference type="Gene3D" id="3.40.50.1000">
    <property type="entry name" value="HAD superfamily/HAD-like"/>
    <property type="match status" value="1"/>
</dbReference>
<keyword evidence="10" id="KW-1278">Translocase</keyword>
<evidence type="ECO:0000256" key="7">
    <source>
        <dbReference type="ARBA" id="ARBA00022741"/>
    </source>
</evidence>
<keyword evidence="5 15" id="KW-0479">Metal-binding</keyword>
<dbReference type="NCBIfam" id="TIGR01525">
    <property type="entry name" value="ATPase-IB_hvy"/>
    <property type="match status" value="1"/>
</dbReference>
<evidence type="ECO:0000256" key="6">
    <source>
        <dbReference type="ARBA" id="ARBA00022737"/>
    </source>
</evidence>
<feature type="transmembrane region" description="Helical" evidence="15">
    <location>
        <begin position="673"/>
        <end position="696"/>
    </location>
</feature>
<dbReference type="CDD" id="cd02094">
    <property type="entry name" value="P-type_ATPase_Cu-like"/>
    <property type="match status" value="1"/>
</dbReference>
<feature type="domain" description="HMA" evidence="17">
    <location>
        <begin position="198"/>
        <end position="263"/>
    </location>
</feature>
<dbReference type="GO" id="GO:0055070">
    <property type="term" value="P:copper ion homeostasis"/>
    <property type="evidence" value="ECO:0007669"/>
    <property type="project" value="TreeGrafter"/>
</dbReference>
<dbReference type="Gene3D" id="2.70.150.10">
    <property type="entry name" value="Calcium-transporting ATPase, cytoplasmic transduction domain A"/>
    <property type="match status" value="1"/>
</dbReference>
<dbReference type="STRING" id="331657.A0A4U0XLE9"/>
<dbReference type="GO" id="GO:0005524">
    <property type="term" value="F:ATP binding"/>
    <property type="evidence" value="ECO:0007669"/>
    <property type="project" value="UniProtKB-UniRule"/>
</dbReference>
<dbReference type="InterPro" id="IPR006121">
    <property type="entry name" value="HMA_dom"/>
</dbReference>
<dbReference type="FunFam" id="3.30.70.100:FF:000043">
    <property type="entry name" value="Copper-transporting ATPase 2"/>
    <property type="match status" value="1"/>
</dbReference>
<dbReference type="GO" id="GO:0005507">
    <property type="term" value="F:copper ion binding"/>
    <property type="evidence" value="ECO:0007669"/>
    <property type="project" value="InterPro"/>
</dbReference>
<dbReference type="PROSITE" id="PS50846">
    <property type="entry name" value="HMA_2"/>
    <property type="match status" value="2"/>
</dbReference>
<comment type="subcellular location">
    <subcellularLocation>
        <location evidence="1">Endomembrane system</location>
        <topology evidence="1">Multi-pass membrane protein</topology>
    </subcellularLocation>
    <subcellularLocation>
        <location evidence="15">Membrane</location>
    </subcellularLocation>
</comment>
<evidence type="ECO:0000256" key="9">
    <source>
        <dbReference type="ARBA" id="ARBA00022842"/>
    </source>
</evidence>
<dbReference type="InterPro" id="IPR017969">
    <property type="entry name" value="Heavy-metal-associated_CS"/>
</dbReference>
<dbReference type="CDD" id="cd00371">
    <property type="entry name" value="HMA"/>
    <property type="match status" value="2"/>
</dbReference>
<evidence type="ECO:0000256" key="12">
    <source>
        <dbReference type="ARBA" id="ARBA00023008"/>
    </source>
</evidence>
<dbReference type="PROSITE" id="PS01047">
    <property type="entry name" value="HMA_1"/>
    <property type="match status" value="2"/>
</dbReference>
<dbReference type="EMBL" id="NAJN01000282">
    <property type="protein sequence ID" value="TKA75605.1"/>
    <property type="molecule type" value="Genomic_DNA"/>
</dbReference>
<keyword evidence="12" id="KW-0186">Copper</keyword>
<dbReference type="InterPro" id="IPR036163">
    <property type="entry name" value="HMA_dom_sf"/>
</dbReference>
<dbReference type="SUPFAM" id="SSF81665">
    <property type="entry name" value="Calcium ATPase, transmembrane domain M"/>
    <property type="match status" value="1"/>
</dbReference>
<proteinExistence type="inferred from homology"/>
<feature type="region of interest" description="Disordered" evidence="16">
    <location>
        <begin position="836"/>
        <end position="857"/>
    </location>
</feature>
<dbReference type="SUPFAM" id="SSF81653">
    <property type="entry name" value="Calcium ATPase, transduction domain A"/>
    <property type="match status" value="1"/>
</dbReference>
<sequence>MSKGETTGLDWDHRFLQAVEQWRHTGNQTKDRDPESARKHIENCDQCRKENSDGGDAKRASSMEYAEDDKSRCCASSLHEGVVAGNADEKAELSNIPFVAIEPSPSAPKFYQASMAIGGMTCSSCVGAISHALDQIPWIRTVNVNLITNSASVLFEGGDHVPDIVTAIEDIGYEANVESVEEVNSVARPLTQPSTDVWRASYAIGGMTCSSCVASITKALKEFDWVESVDVNLISNSATVIFRGQDHQEDIKEAIEDIGYEVTLDDLSEAKQGRVANLKRKIAIQIDGMYCQHCPPRILEALGVKFGNQVEVEKPLTTSDPILRITYLPRPPELTIRHIVASIKAADPALEPSVYHPPTLEERSRRMHAREQLRILLRLALSIIVAIPTFIIGIVLMTLVQSTNPIRHYIMQPMWAGDVSRAEWALFIMATPVYFLAADVFHVRAFKEMRAMWRPKSTTPILSRFYRFGSMNTLISLGTSIAYFSSIAELGIAATVRSGMTSMSAGSSYFDSVVFLTMFLLIGRFLEAYSKAKAGDAVTLLGNLRPTEAFLATPKDSRGSDQAETSSAQAMQKTAVDLLEIGDVVRVLHGGSPPCDGLIVDGESKFDESSLTGESRLVTKRVNDEVFSGTVNKESPVSVRVTSVSGTSMLDQIVRVVREGQTRRAPIERVADVITSHFVPFVVVVGVSTFIIWLALGLSGALPASYRDTGVGGWPLWSLQFSIAVFVIACPCGIGLAAPTALFVGGGLAAHHGILVKGGGEAFQEASTLDCVVFDKTGTLTQGGEPAITGYQQISGDDEQALLGMVARVEESSSHPVAKALVSFCASRGSQNVKTGQISEIPGRGMKGSFSSSPSNGQGTEVIIGNEVLMADNGVGIDPEVLATMDTWKREGKSIALLASRILPVEADGIDSVHKKSSLWVLSAVFAASDPLRPEAAAVVSALQRRGLQVWMLSGDNPTTARAVGEMVGIHKDNVIAGVLPDQKADKIEYLQKSLGTGIPRSVFGIRSKHGRRRATVAMVGDGINDSPALTVADVGIAIGSGSDVAISSAEFVLVSSQLTSLLTLIDLSRVVFQRVRLNFGWALVYNLIALPVAAGVLYPVKSNGAH</sequence>
<dbReference type="SUPFAM" id="SSF81660">
    <property type="entry name" value="Metal cation-transporting ATPase, ATP-binding domain N"/>
    <property type="match status" value="1"/>
</dbReference>
<dbReference type="Pfam" id="PF00403">
    <property type="entry name" value="HMA"/>
    <property type="match status" value="2"/>
</dbReference>
<dbReference type="InterPro" id="IPR027256">
    <property type="entry name" value="P-typ_ATPase_IB"/>
</dbReference>
<evidence type="ECO:0000256" key="5">
    <source>
        <dbReference type="ARBA" id="ARBA00022723"/>
    </source>
</evidence>
<feature type="transmembrane region" description="Helical" evidence="15">
    <location>
        <begin position="508"/>
        <end position="526"/>
    </location>
</feature>
<evidence type="ECO:0000256" key="1">
    <source>
        <dbReference type="ARBA" id="ARBA00004127"/>
    </source>
</evidence>
<keyword evidence="19" id="KW-1185">Reference proteome</keyword>
<feature type="transmembrane region" description="Helical" evidence="15">
    <location>
        <begin position="716"/>
        <end position="738"/>
    </location>
</feature>
<dbReference type="PANTHER" id="PTHR43520">
    <property type="entry name" value="ATP7, ISOFORM B"/>
    <property type="match status" value="1"/>
</dbReference>
<evidence type="ECO:0000256" key="13">
    <source>
        <dbReference type="ARBA" id="ARBA00023065"/>
    </source>
</evidence>
<evidence type="ECO:0000256" key="10">
    <source>
        <dbReference type="ARBA" id="ARBA00022967"/>
    </source>
</evidence>
<dbReference type="PROSITE" id="PS00154">
    <property type="entry name" value="ATPASE_E1_E2"/>
    <property type="match status" value="1"/>
</dbReference>